<reference evidence="2 3" key="1">
    <citation type="submission" date="2015-12" db="EMBL/GenBank/DDBJ databases">
        <title>Draft genome sequence of Moniliophthora roreri, the causal agent of frosty pod rot of cacao.</title>
        <authorList>
            <person name="Aime M.C."/>
            <person name="Diaz-Valderrama J.R."/>
            <person name="Kijpornyongpan T."/>
            <person name="Phillips-Mora W."/>
        </authorList>
    </citation>
    <scope>NUCLEOTIDE SEQUENCE [LARGE SCALE GENOMIC DNA]</scope>
    <source>
        <strain evidence="2 3">MCA 2952</strain>
    </source>
</reference>
<name>A0A0W0FFL5_MONRR</name>
<dbReference type="GO" id="GO:0008236">
    <property type="term" value="F:serine-type peptidase activity"/>
    <property type="evidence" value="ECO:0007669"/>
    <property type="project" value="InterPro"/>
</dbReference>
<proteinExistence type="predicted"/>
<dbReference type="InterPro" id="IPR029058">
    <property type="entry name" value="AB_hydrolase_fold"/>
</dbReference>
<dbReference type="Gene3D" id="3.40.50.1820">
    <property type="entry name" value="alpha/beta hydrolase"/>
    <property type="match status" value="1"/>
</dbReference>
<keyword evidence="2" id="KW-0378">Hydrolase</keyword>
<dbReference type="AlphaFoldDB" id="A0A0W0FFL5"/>
<organism evidence="2 3">
    <name type="scientific">Moniliophthora roreri</name>
    <name type="common">Frosty pod rot fungus</name>
    <name type="synonym">Monilia roreri</name>
    <dbReference type="NCBI Taxonomy" id="221103"/>
    <lineage>
        <taxon>Eukaryota</taxon>
        <taxon>Fungi</taxon>
        <taxon>Dikarya</taxon>
        <taxon>Basidiomycota</taxon>
        <taxon>Agaricomycotina</taxon>
        <taxon>Agaricomycetes</taxon>
        <taxon>Agaricomycetidae</taxon>
        <taxon>Agaricales</taxon>
        <taxon>Marasmiineae</taxon>
        <taxon>Marasmiaceae</taxon>
        <taxon>Moniliophthora</taxon>
    </lineage>
</organism>
<sequence length="656" mass="71672">MSPQIAPYGTWDTPITADAITGNSTSLVDILVDPITSIIYHLELRPSEDGRTVLVDTRAKRDIFGREWNAADGVHEYGGGAATVYNGFAYFSNIKGESRNGAIYRVSVENDGKAPEAVTPEGLPYRYANLAIHPKYNNLIVAILEDHTNDKPSTVVNTLCLIDTNTKTVSPKFISGNDFYAHPVFSTDGNYFAWQEWSFPDMPWDGSELHVAKVQVDGGSLTLKSNVKVAGEKETYSAGYPLWASSETLIFISDISGFSNPWKYTVSNGEASPILPEPIEEDFSDTMWSLSMFPFAVIAGGKQGIFSSWKDGKSVFSLIDINSGSGSDVPGSYVHVDSVRAVGNDGVAFIGTSPYEGDSVVLYTTTDQKYDVLKPNPNSEKFDRSIVSVAQGITLPGPFYVVYYPPHNPGFQGLIGEKPPCIVSVHGGPTGMAYQGLSWSIQYYTSRGFAWLDVNYGGSSGYGSRYRDRLNGQWGIVDVEDCISAVKAMSQGGERGGIIDPGRVVIRGGSAGGFTTLLSLCYSSDPKTYAGGTSLYGISNLLKLTEDTHKFESQYAFKLVGGTPEQVPENYKDRSAINHIDDFNRPLLLLQGADDQVVPSEQSEAIYEGIKKRGGDVELKLYPGEGHGFKQKDHQKDALERELAFYTRILKLEKRP</sequence>
<comment type="caution">
    <text evidence="2">The sequence shown here is derived from an EMBL/GenBank/DDBJ whole genome shotgun (WGS) entry which is preliminary data.</text>
</comment>
<dbReference type="Proteomes" id="UP000054988">
    <property type="component" value="Unassembled WGS sequence"/>
</dbReference>
<protein>
    <submittedName>
        <fullName evidence="2">Putative alpha/beta-hydrolase</fullName>
    </submittedName>
</protein>
<dbReference type="InterPro" id="IPR050585">
    <property type="entry name" value="Xaa-Pro_dipeptidyl-ppase/CocE"/>
</dbReference>
<dbReference type="GO" id="GO:0006508">
    <property type="term" value="P:proteolysis"/>
    <property type="evidence" value="ECO:0007669"/>
    <property type="project" value="InterPro"/>
</dbReference>
<dbReference type="SUPFAM" id="SSF82171">
    <property type="entry name" value="DPP6 N-terminal domain-like"/>
    <property type="match status" value="1"/>
</dbReference>
<dbReference type="SUPFAM" id="SSF53474">
    <property type="entry name" value="alpha/beta-Hydrolases"/>
    <property type="match status" value="1"/>
</dbReference>
<dbReference type="InterPro" id="IPR001375">
    <property type="entry name" value="Peptidase_S9_cat"/>
</dbReference>
<dbReference type="PANTHER" id="PTHR43056">
    <property type="entry name" value="PEPTIDASE S9 PROLYL OLIGOPEPTIDASE"/>
    <property type="match status" value="1"/>
</dbReference>
<accession>A0A0W0FFL5</accession>
<evidence type="ECO:0000313" key="3">
    <source>
        <dbReference type="Proteomes" id="UP000054988"/>
    </source>
</evidence>
<feature type="domain" description="Peptidase S9 prolyl oligopeptidase catalytic" evidence="1">
    <location>
        <begin position="437"/>
        <end position="651"/>
    </location>
</feature>
<dbReference type="PANTHER" id="PTHR43056:SF5">
    <property type="entry name" value="PEPTIDASE S9 PROLYL OLIGOPEPTIDASE CATALYTIC DOMAIN-CONTAINING PROTEIN"/>
    <property type="match status" value="1"/>
</dbReference>
<evidence type="ECO:0000313" key="2">
    <source>
        <dbReference type="EMBL" id="KTB35082.1"/>
    </source>
</evidence>
<dbReference type="Pfam" id="PF00326">
    <property type="entry name" value="Peptidase_S9"/>
    <property type="match status" value="1"/>
</dbReference>
<gene>
    <name evidence="2" type="ORF">WG66_12342</name>
</gene>
<evidence type="ECO:0000259" key="1">
    <source>
        <dbReference type="Pfam" id="PF00326"/>
    </source>
</evidence>
<dbReference type="EMBL" id="LATX01002018">
    <property type="protein sequence ID" value="KTB35082.1"/>
    <property type="molecule type" value="Genomic_DNA"/>
</dbReference>